<keyword evidence="2" id="KW-1185">Reference proteome</keyword>
<comment type="caution">
    <text evidence="1">The sequence shown here is derived from an EMBL/GenBank/DDBJ whole genome shotgun (WGS) entry which is preliminary data.</text>
</comment>
<dbReference type="Gene3D" id="3.40.50.12500">
    <property type="match status" value="1"/>
</dbReference>
<dbReference type="EMBL" id="JACIBT010000006">
    <property type="protein sequence ID" value="MBB3668041.1"/>
    <property type="molecule type" value="Genomic_DNA"/>
</dbReference>
<evidence type="ECO:0000313" key="2">
    <source>
        <dbReference type="Proteomes" id="UP000547528"/>
    </source>
</evidence>
<protein>
    <submittedName>
        <fullName evidence="1">Maleate cis-trans isomerase</fullName>
    </submittedName>
</protein>
<keyword evidence="1" id="KW-0413">Isomerase</keyword>
<accession>A0A7W5U2P5</accession>
<gene>
    <name evidence="1" type="ORF">FHX47_001670</name>
</gene>
<organism evidence="1 2">
    <name type="scientific">Garicola koreensis</name>
    <dbReference type="NCBI Taxonomy" id="1262554"/>
    <lineage>
        <taxon>Bacteria</taxon>
        <taxon>Bacillati</taxon>
        <taxon>Actinomycetota</taxon>
        <taxon>Actinomycetes</taxon>
        <taxon>Micrococcales</taxon>
        <taxon>Micrococcaceae</taxon>
        <taxon>Garicola</taxon>
    </lineage>
</organism>
<dbReference type="AlphaFoldDB" id="A0A7W5U2P5"/>
<dbReference type="InterPro" id="IPR026286">
    <property type="entry name" value="MaiA/AMDase"/>
</dbReference>
<name>A0A7W5U2P5_9MICC</name>
<dbReference type="PANTHER" id="PTHR40267">
    <property type="entry name" value="BLR3294 PROTEIN"/>
    <property type="match status" value="1"/>
</dbReference>
<dbReference type="InterPro" id="IPR053714">
    <property type="entry name" value="Iso_Racemase_Enz_sf"/>
</dbReference>
<dbReference type="RefSeq" id="WP_183358462.1">
    <property type="nucleotide sequence ID" value="NZ_BAABKR010000016.1"/>
</dbReference>
<reference evidence="1 2" key="1">
    <citation type="submission" date="2020-08" db="EMBL/GenBank/DDBJ databases">
        <title>Sequencing the genomes of 1000 actinobacteria strains.</title>
        <authorList>
            <person name="Klenk H.-P."/>
        </authorList>
    </citation>
    <scope>NUCLEOTIDE SEQUENCE [LARGE SCALE GENOMIC DNA]</scope>
    <source>
        <strain evidence="1 2">DSM 28238</strain>
    </source>
</reference>
<dbReference type="Pfam" id="PF17645">
    <property type="entry name" value="Amdase"/>
    <property type="match status" value="1"/>
</dbReference>
<dbReference type="Proteomes" id="UP000547528">
    <property type="component" value="Unassembled WGS sequence"/>
</dbReference>
<evidence type="ECO:0000313" key="1">
    <source>
        <dbReference type="EMBL" id="MBB3668041.1"/>
    </source>
</evidence>
<dbReference type="GO" id="GO:0016853">
    <property type="term" value="F:isomerase activity"/>
    <property type="evidence" value="ECO:0007669"/>
    <property type="project" value="UniProtKB-KW"/>
</dbReference>
<proteinExistence type="predicted"/>
<sequence>MTTHSPAAQSPTVGIIYPGHAAEDDYPTYESSLKHHDDTGSVRLPVVISTIGVDEHTAAALLETGSHARLSEAYQRLQAEHQLDSVMWACTSGSFVYGWEGAHRQAERLAEEAGLPASSTSLAFARALAALGISKVAVAASYPAELADHFEVFLTAAGTEVVRFTSHDIFTAGEVGHMGREDVLQMIRDVDLDEAEAVLVPDTAMHSLQWVAELEAALGKPVLTANQVTVWEGMRIAGVTSPRLPGLGALFSPSDASRL</sequence>
<dbReference type="PANTHER" id="PTHR40267:SF1">
    <property type="entry name" value="BLR3294 PROTEIN"/>
    <property type="match status" value="1"/>
</dbReference>